<accession>A0A9P0YQ05</accession>
<protein>
    <recommendedName>
        <fullName evidence="1">G-patch domain-containing protein</fullName>
    </recommendedName>
</protein>
<dbReference type="PANTHER" id="PTHR20923">
    <property type="entry name" value="BAT4 PROTEIN-RELATED"/>
    <property type="match status" value="1"/>
</dbReference>
<dbReference type="Pfam" id="PF01585">
    <property type="entry name" value="G-patch"/>
    <property type="match status" value="1"/>
</dbReference>
<comment type="caution">
    <text evidence="2">The sequence shown here is derived from an EMBL/GenBank/DDBJ whole genome shotgun (WGS) entry which is preliminary data.</text>
</comment>
<dbReference type="InterPro" id="IPR000467">
    <property type="entry name" value="G_patch_dom"/>
</dbReference>
<dbReference type="EMBL" id="CAMAPE010000006">
    <property type="protein sequence ID" value="CAH9071161.1"/>
    <property type="molecule type" value="Genomic_DNA"/>
</dbReference>
<name>A0A9P0YQ05_CUSEU</name>
<reference evidence="2" key="1">
    <citation type="submission" date="2022-07" db="EMBL/GenBank/DDBJ databases">
        <authorList>
            <person name="Macas J."/>
            <person name="Novak P."/>
            <person name="Neumann P."/>
        </authorList>
    </citation>
    <scope>NUCLEOTIDE SEQUENCE</scope>
</reference>
<evidence type="ECO:0000259" key="1">
    <source>
        <dbReference type="PROSITE" id="PS50174"/>
    </source>
</evidence>
<keyword evidence="3" id="KW-1185">Reference proteome</keyword>
<dbReference type="SMART" id="SM00443">
    <property type="entry name" value="G_patch"/>
    <property type="match status" value="1"/>
</dbReference>
<dbReference type="OrthoDB" id="21470at2759"/>
<dbReference type="GO" id="GO:0003676">
    <property type="term" value="F:nucleic acid binding"/>
    <property type="evidence" value="ECO:0007669"/>
    <property type="project" value="InterPro"/>
</dbReference>
<evidence type="ECO:0000313" key="3">
    <source>
        <dbReference type="Proteomes" id="UP001152484"/>
    </source>
</evidence>
<proteinExistence type="predicted"/>
<dbReference type="PROSITE" id="PS50174">
    <property type="entry name" value="G_PATCH"/>
    <property type="match status" value="1"/>
</dbReference>
<sequence>MGSGGCEDVGAPTAMALGYYDGVPATTSSWFDGYGDASPPRVMGLDARITPSMENNCSNSTVYDHHYNSRSSSMATSSSTPIDSSNIGFRLLKKHGWKEGTGLGIAGQGRLEPVEAHVNKNKLGLGAEKGQKASAPEINKKYRKEDKLPVKKKTKSVTKKMKKMLELEKRLQEQELVKQFYREFWPDNV</sequence>
<dbReference type="InterPro" id="IPR039146">
    <property type="entry name" value="GPANK1"/>
</dbReference>
<feature type="domain" description="G-patch" evidence="1">
    <location>
        <begin position="84"/>
        <end position="130"/>
    </location>
</feature>
<dbReference type="AlphaFoldDB" id="A0A9P0YQ05"/>
<evidence type="ECO:0000313" key="2">
    <source>
        <dbReference type="EMBL" id="CAH9071161.1"/>
    </source>
</evidence>
<dbReference type="PANTHER" id="PTHR20923:SF1">
    <property type="entry name" value="G PATCH DOMAIN AND ANKYRIN REPEAT-CONTAINING PROTEIN 1"/>
    <property type="match status" value="1"/>
</dbReference>
<gene>
    <name evidence="2" type="ORF">CEURO_LOCUS3924</name>
</gene>
<organism evidence="2 3">
    <name type="scientific">Cuscuta europaea</name>
    <name type="common">European dodder</name>
    <dbReference type="NCBI Taxonomy" id="41803"/>
    <lineage>
        <taxon>Eukaryota</taxon>
        <taxon>Viridiplantae</taxon>
        <taxon>Streptophyta</taxon>
        <taxon>Embryophyta</taxon>
        <taxon>Tracheophyta</taxon>
        <taxon>Spermatophyta</taxon>
        <taxon>Magnoliopsida</taxon>
        <taxon>eudicotyledons</taxon>
        <taxon>Gunneridae</taxon>
        <taxon>Pentapetalae</taxon>
        <taxon>asterids</taxon>
        <taxon>lamiids</taxon>
        <taxon>Solanales</taxon>
        <taxon>Convolvulaceae</taxon>
        <taxon>Cuscuteae</taxon>
        <taxon>Cuscuta</taxon>
        <taxon>Cuscuta subgen. Cuscuta</taxon>
    </lineage>
</organism>
<dbReference type="Proteomes" id="UP001152484">
    <property type="component" value="Unassembled WGS sequence"/>
</dbReference>